<dbReference type="GO" id="GO:0005634">
    <property type="term" value="C:nucleus"/>
    <property type="evidence" value="ECO:0007669"/>
    <property type="project" value="InterPro"/>
</dbReference>
<name>A0A9P6C472_9AGAR</name>
<comment type="caution">
    <text evidence="3">The sequence shown here is derived from an EMBL/GenBank/DDBJ whole genome shotgun (WGS) entry which is preliminary data.</text>
</comment>
<reference evidence="3" key="1">
    <citation type="submission" date="2020-11" db="EMBL/GenBank/DDBJ databases">
        <authorList>
            <consortium name="DOE Joint Genome Institute"/>
            <person name="Ahrendt S."/>
            <person name="Riley R."/>
            <person name="Andreopoulos W."/>
            <person name="Labutti K."/>
            <person name="Pangilinan J."/>
            <person name="Ruiz-Duenas F.J."/>
            <person name="Barrasa J.M."/>
            <person name="Sanchez-Garcia M."/>
            <person name="Camarero S."/>
            <person name="Miyauchi S."/>
            <person name="Serrano A."/>
            <person name="Linde D."/>
            <person name="Babiker R."/>
            <person name="Drula E."/>
            <person name="Ayuso-Fernandez I."/>
            <person name="Pacheco R."/>
            <person name="Padilla G."/>
            <person name="Ferreira P."/>
            <person name="Barriuso J."/>
            <person name="Kellner H."/>
            <person name="Castanera R."/>
            <person name="Alfaro M."/>
            <person name="Ramirez L."/>
            <person name="Pisabarro A.G."/>
            <person name="Kuo A."/>
            <person name="Tritt A."/>
            <person name="Lipzen A."/>
            <person name="He G."/>
            <person name="Yan M."/>
            <person name="Ng V."/>
            <person name="Cullen D."/>
            <person name="Martin F."/>
            <person name="Rosso M.-N."/>
            <person name="Henrissat B."/>
            <person name="Hibbett D."/>
            <person name="Martinez A.T."/>
            <person name="Grigoriev I.V."/>
        </authorList>
    </citation>
    <scope>NUCLEOTIDE SEQUENCE</scope>
    <source>
        <strain evidence="3">MF-IS2</strain>
    </source>
</reference>
<dbReference type="PANTHER" id="PTHR12785:SF6">
    <property type="entry name" value="SPLICING FACTOR 3B SUBUNIT 2"/>
    <property type="match status" value="1"/>
</dbReference>
<sequence>MHDAVKEKEVSTSLKAKTGERAEPKIGKIDINYQKLHDAFFKFQTKSPMTGFGEMCYEGMSKHHRKRNDQAIYRQNL</sequence>
<evidence type="ECO:0000313" key="3">
    <source>
        <dbReference type="EMBL" id="KAF9447983.1"/>
    </source>
</evidence>
<dbReference type="AlphaFoldDB" id="A0A9P6C472"/>
<feature type="compositionally biased region" description="Basic and acidic residues" evidence="1">
    <location>
        <begin position="1"/>
        <end position="10"/>
    </location>
</feature>
<dbReference type="InterPro" id="IPR007180">
    <property type="entry name" value="DUF382"/>
</dbReference>
<dbReference type="EMBL" id="MU151177">
    <property type="protein sequence ID" value="KAF9447983.1"/>
    <property type="molecule type" value="Genomic_DNA"/>
</dbReference>
<accession>A0A9P6C472</accession>
<keyword evidence="4" id="KW-1185">Reference proteome</keyword>
<dbReference type="OrthoDB" id="10260794at2759"/>
<feature type="domain" description="DUF382" evidence="2">
    <location>
        <begin position="1"/>
        <end position="59"/>
    </location>
</feature>
<evidence type="ECO:0000313" key="4">
    <source>
        <dbReference type="Proteomes" id="UP000807342"/>
    </source>
</evidence>
<organism evidence="3 4">
    <name type="scientific">Macrolepiota fuliginosa MF-IS2</name>
    <dbReference type="NCBI Taxonomy" id="1400762"/>
    <lineage>
        <taxon>Eukaryota</taxon>
        <taxon>Fungi</taxon>
        <taxon>Dikarya</taxon>
        <taxon>Basidiomycota</taxon>
        <taxon>Agaricomycotina</taxon>
        <taxon>Agaricomycetes</taxon>
        <taxon>Agaricomycetidae</taxon>
        <taxon>Agaricales</taxon>
        <taxon>Agaricineae</taxon>
        <taxon>Agaricaceae</taxon>
        <taxon>Macrolepiota</taxon>
    </lineage>
</organism>
<gene>
    <name evidence="3" type="ORF">P691DRAFT_801464</name>
</gene>
<evidence type="ECO:0000259" key="2">
    <source>
        <dbReference type="Pfam" id="PF04037"/>
    </source>
</evidence>
<proteinExistence type="predicted"/>
<dbReference type="Pfam" id="PF04037">
    <property type="entry name" value="DUF382"/>
    <property type="match status" value="1"/>
</dbReference>
<evidence type="ECO:0000256" key="1">
    <source>
        <dbReference type="SAM" id="MobiDB-lite"/>
    </source>
</evidence>
<feature type="region of interest" description="Disordered" evidence="1">
    <location>
        <begin position="1"/>
        <end position="21"/>
    </location>
</feature>
<dbReference type="Proteomes" id="UP000807342">
    <property type="component" value="Unassembled WGS sequence"/>
</dbReference>
<dbReference type="PANTHER" id="PTHR12785">
    <property type="entry name" value="SPLICING FACTOR 3B"/>
    <property type="match status" value="1"/>
</dbReference>
<dbReference type="InterPro" id="IPR052584">
    <property type="entry name" value="U2_snRNP_Complex_Component"/>
</dbReference>
<protein>
    <submittedName>
        <fullName evidence="3">DUF382-domain-containing protein</fullName>
    </submittedName>
</protein>